<sequence length="90" mass="10267">MMYTKALTIANKGSLFRALSPLSEAVFQYLLKLNKEHRLAGADRSSIFFLKIWEKYEDDDITTTELLRACSHIIGLGPSTTMDKIHIDDF</sequence>
<dbReference type="Proteomes" id="UP000828390">
    <property type="component" value="Unassembled WGS sequence"/>
</dbReference>
<dbReference type="AlphaFoldDB" id="A0A9D4I2G2"/>
<organism evidence="1 2">
    <name type="scientific">Dreissena polymorpha</name>
    <name type="common">Zebra mussel</name>
    <name type="synonym">Mytilus polymorpha</name>
    <dbReference type="NCBI Taxonomy" id="45954"/>
    <lineage>
        <taxon>Eukaryota</taxon>
        <taxon>Metazoa</taxon>
        <taxon>Spiralia</taxon>
        <taxon>Lophotrochozoa</taxon>
        <taxon>Mollusca</taxon>
        <taxon>Bivalvia</taxon>
        <taxon>Autobranchia</taxon>
        <taxon>Heteroconchia</taxon>
        <taxon>Euheterodonta</taxon>
        <taxon>Imparidentia</taxon>
        <taxon>Neoheterodontei</taxon>
        <taxon>Myida</taxon>
        <taxon>Dreissenoidea</taxon>
        <taxon>Dreissenidae</taxon>
        <taxon>Dreissena</taxon>
    </lineage>
</organism>
<proteinExistence type="predicted"/>
<reference evidence="1" key="1">
    <citation type="journal article" date="2019" name="bioRxiv">
        <title>The Genome of the Zebra Mussel, Dreissena polymorpha: A Resource for Invasive Species Research.</title>
        <authorList>
            <person name="McCartney M.A."/>
            <person name="Auch B."/>
            <person name="Kono T."/>
            <person name="Mallez S."/>
            <person name="Zhang Y."/>
            <person name="Obille A."/>
            <person name="Becker A."/>
            <person name="Abrahante J.E."/>
            <person name="Garbe J."/>
            <person name="Badalamenti J.P."/>
            <person name="Herman A."/>
            <person name="Mangelson H."/>
            <person name="Liachko I."/>
            <person name="Sullivan S."/>
            <person name="Sone E.D."/>
            <person name="Koren S."/>
            <person name="Silverstein K.A.T."/>
            <person name="Beckman K.B."/>
            <person name="Gohl D.M."/>
        </authorList>
    </citation>
    <scope>NUCLEOTIDE SEQUENCE</scope>
    <source>
        <strain evidence="1">Duluth1</strain>
        <tissue evidence="1">Whole animal</tissue>
    </source>
</reference>
<comment type="caution">
    <text evidence="1">The sequence shown here is derived from an EMBL/GenBank/DDBJ whole genome shotgun (WGS) entry which is preliminary data.</text>
</comment>
<keyword evidence="2" id="KW-1185">Reference proteome</keyword>
<reference evidence="1" key="2">
    <citation type="submission" date="2020-11" db="EMBL/GenBank/DDBJ databases">
        <authorList>
            <person name="McCartney M.A."/>
            <person name="Auch B."/>
            <person name="Kono T."/>
            <person name="Mallez S."/>
            <person name="Becker A."/>
            <person name="Gohl D.M."/>
            <person name="Silverstein K.A.T."/>
            <person name="Koren S."/>
            <person name="Bechman K.B."/>
            <person name="Herman A."/>
            <person name="Abrahante J.E."/>
            <person name="Garbe J."/>
        </authorList>
    </citation>
    <scope>NUCLEOTIDE SEQUENCE</scope>
    <source>
        <strain evidence="1">Duluth1</strain>
        <tissue evidence="1">Whole animal</tissue>
    </source>
</reference>
<protein>
    <submittedName>
        <fullName evidence="1">Uncharacterized protein</fullName>
    </submittedName>
</protein>
<gene>
    <name evidence="1" type="ORF">DPMN_046701</name>
</gene>
<dbReference type="EMBL" id="JAIWYP010000011">
    <property type="protein sequence ID" value="KAH3740006.1"/>
    <property type="molecule type" value="Genomic_DNA"/>
</dbReference>
<accession>A0A9D4I2G2</accession>
<evidence type="ECO:0000313" key="2">
    <source>
        <dbReference type="Proteomes" id="UP000828390"/>
    </source>
</evidence>
<evidence type="ECO:0000313" key="1">
    <source>
        <dbReference type="EMBL" id="KAH3740006.1"/>
    </source>
</evidence>
<name>A0A9D4I2G2_DREPO</name>